<evidence type="ECO:0000313" key="5">
    <source>
        <dbReference type="EMBL" id="MCD1294435.1"/>
    </source>
</evidence>
<dbReference type="Gene3D" id="3.10.580.10">
    <property type="entry name" value="CBS-domain"/>
    <property type="match status" value="2"/>
</dbReference>
<name>A0AAP2W4L7_9EURY</name>
<dbReference type="InterPro" id="IPR000644">
    <property type="entry name" value="CBS_dom"/>
</dbReference>
<evidence type="ECO:0000256" key="3">
    <source>
        <dbReference type="PROSITE-ProRule" id="PRU00703"/>
    </source>
</evidence>
<keyword evidence="2" id="KW-0028">Amino-acid biosynthesis</keyword>
<feature type="domain" description="CBS" evidence="4">
    <location>
        <begin position="69"/>
        <end position="127"/>
    </location>
</feature>
<comment type="caution">
    <text evidence="5">The sequence shown here is derived from an EMBL/GenBank/DDBJ whole genome shotgun (WGS) entry which is preliminary data.</text>
</comment>
<dbReference type="AlphaFoldDB" id="A0AAP2W4L7"/>
<dbReference type="PANTHER" id="PTHR43080:SF2">
    <property type="entry name" value="CBS DOMAIN-CONTAINING PROTEIN"/>
    <property type="match status" value="1"/>
</dbReference>
<proteinExistence type="predicted"/>
<dbReference type="PANTHER" id="PTHR43080">
    <property type="entry name" value="CBS DOMAIN-CONTAINING PROTEIN CBSX3, MITOCHONDRIAL"/>
    <property type="match status" value="1"/>
</dbReference>
<dbReference type="Pfam" id="PF00571">
    <property type="entry name" value="CBS"/>
    <property type="match status" value="4"/>
</dbReference>
<feature type="domain" description="CBS" evidence="4">
    <location>
        <begin position="205"/>
        <end position="261"/>
    </location>
</feature>
<dbReference type="SMART" id="SM00116">
    <property type="entry name" value="CBS"/>
    <property type="match status" value="4"/>
</dbReference>
<organism evidence="5 6">
    <name type="scientific">Methanooceanicella nereidis</name>
    <dbReference type="NCBI Taxonomy" id="2052831"/>
    <lineage>
        <taxon>Archaea</taxon>
        <taxon>Methanobacteriati</taxon>
        <taxon>Methanobacteriota</taxon>
        <taxon>Stenosarchaea group</taxon>
        <taxon>Methanomicrobia</taxon>
        <taxon>Methanocellales</taxon>
        <taxon>Methanocellaceae</taxon>
        <taxon>Methanooceanicella</taxon>
    </lineage>
</organism>
<feature type="domain" description="CBS" evidence="4">
    <location>
        <begin position="6"/>
        <end position="65"/>
    </location>
</feature>
<gene>
    <name evidence="5" type="ORF">CUJ83_05405</name>
</gene>
<protein>
    <submittedName>
        <fullName evidence="5">CBS domain-containing protein</fullName>
    </submittedName>
</protein>
<dbReference type="EMBL" id="PGCK01000003">
    <property type="protein sequence ID" value="MCD1294435.1"/>
    <property type="molecule type" value="Genomic_DNA"/>
</dbReference>
<sequence>MIVEDMMSVNPVSINGNEFVTRARELMREYGYQSLPVVDDDKKIEGMITIQDVIKVTSTRSNVTVKGFIRRNVPTVTRSTGLAAAARTLLGTDEGRVPVVDDNGRLIGLLSIVDIFQGIGDLELQDEPVKNYMTKKVLVCEPEENVSRVWLNMIEREITGFPVVSKDMEVIGMVTREDIMKRGYARIERESERGHMTSTTVQKIMTTPPVTVNEDDSIKKVAKIFIERNIGRVPVVRDNKIVGIIDRFDIIRACRRPMLVD</sequence>
<keyword evidence="1 3" id="KW-0129">CBS domain</keyword>
<evidence type="ECO:0000313" key="6">
    <source>
        <dbReference type="Proteomes" id="UP001320159"/>
    </source>
</evidence>
<dbReference type="GO" id="GO:0009086">
    <property type="term" value="P:methionine biosynthetic process"/>
    <property type="evidence" value="ECO:0007669"/>
    <property type="project" value="UniProtKB-KW"/>
</dbReference>
<reference evidence="5 6" key="1">
    <citation type="submission" date="2017-11" db="EMBL/GenBank/DDBJ databases">
        <title>Isolation and Characterization of Family Methanocellaceae Species from Potential Methane Hydrate Area Offshore Southwestern Taiwan.</title>
        <authorList>
            <person name="Zhang W.-L."/>
            <person name="Chen W.-C."/>
            <person name="Lai M.-C."/>
            <person name="Chen S.-C."/>
        </authorList>
    </citation>
    <scope>NUCLEOTIDE SEQUENCE [LARGE SCALE GENOMIC DNA]</scope>
    <source>
        <strain evidence="5 6">CWC-04</strain>
    </source>
</reference>
<dbReference type="Proteomes" id="UP001320159">
    <property type="component" value="Unassembled WGS sequence"/>
</dbReference>
<evidence type="ECO:0000259" key="4">
    <source>
        <dbReference type="PROSITE" id="PS51371"/>
    </source>
</evidence>
<dbReference type="InterPro" id="IPR046342">
    <property type="entry name" value="CBS_dom_sf"/>
</dbReference>
<dbReference type="PROSITE" id="PS51371">
    <property type="entry name" value="CBS"/>
    <property type="match status" value="4"/>
</dbReference>
<keyword evidence="2" id="KW-0486">Methionine biosynthesis</keyword>
<keyword evidence="6" id="KW-1185">Reference proteome</keyword>
<accession>A0AAP2W4L7</accession>
<dbReference type="SUPFAM" id="SSF54631">
    <property type="entry name" value="CBS-domain pair"/>
    <property type="match status" value="2"/>
</dbReference>
<dbReference type="CDD" id="cd02205">
    <property type="entry name" value="CBS_pair_SF"/>
    <property type="match status" value="1"/>
</dbReference>
<evidence type="ECO:0000256" key="1">
    <source>
        <dbReference type="ARBA" id="ARBA00023122"/>
    </source>
</evidence>
<evidence type="ECO:0000256" key="2">
    <source>
        <dbReference type="ARBA" id="ARBA00023167"/>
    </source>
</evidence>
<dbReference type="InterPro" id="IPR051257">
    <property type="entry name" value="Diverse_CBS-Domain"/>
</dbReference>
<feature type="domain" description="CBS" evidence="4">
    <location>
        <begin position="133"/>
        <end position="191"/>
    </location>
</feature>